<dbReference type="InterPro" id="IPR029016">
    <property type="entry name" value="GAF-like_dom_sf"/>
</dbReference>
<dbReference type="SMART" id="SM01012">
    <property type="entry name" value="ANTAR"/>
    <property type="match status" value="1"/>
</dbReference>
<dbReference type="EMBL" id="JAGEMK010000005">
    <property type="protein sequence ID" value="MBO1752320.1"/>
    <property type="molecule type" value="Genomic_DNA"/>
</dbReference>
<evidence type="ECO:0000256" key="2">
    <source>
        <dbReference type="ARBA" id="ARBA00022777"/>
    </source>
</evidence>
<feature type="domain" description="ANTAR" evidence="5">
    <location>
        <begin position="173"/>
        <end position="234"/>
    </location>
</feature>
<comment type="caution">
    <text evidence="6">The sequence shown here is derived from an EMBL/GenBank/DDBJ whole genome shotgun (WGS) entry which is preliminary data.</text>
</comment>
<reference evidence="6" key="1">
    <citation type="submission" date="2021-03" db="EMBL/GenBank/DDBJ databases">
        <title>Actinotalea soli sp. nov., isolated from soil.</title>
        <authorList>
            <person name="Ping W."/>
            <person name="Zhang J."/>
        </authorList>
    </citation>
    <scope>NUCLEOTIDE SEQUENCE</scope>
    <source>
        <strain evidence="6">BY-33</strain>
    </source>
</reference>
<organism evidence="6 7">
    <name type="scientific">Actinotalea soli</name>
    <dbReference type="NCBI Taxonomy" id="2819234"/>
    <lineage>
        <taxon>Bacteria</taxon>
        <taxon>Bacillati</taxon>
        <taxon>Actinomycetota</taxon>
        <taxon>Actinomycetes</taxon>
        <taxon>Micrococcales</taxon>
        <taxon>Cellulomonadaceae</taxon>
        <taxon>Actinotalea</taxon>
    </lineage>
</organism>
<dbReference type="Proteomes" id="UP000664209">
    <property type="component" value="Unassembled WGS sequence"/>
</dbReference>
<dbReference type="SUPFAM" id="SSF55781">
    <property type="entry name" value="GAF domain-like"/>
    <property type="match status" value="1"/>
</dbReference>
<dbReference type="RefSeq" id="WP_208056011.1">
    <property type="nucleotide sequence ID" value="NZ_JAGEMK010000005.1"/>
</dbReference>
<dbReference type="Gene3D" id="1.10.10.10">
    <property type="entry name" value="Winged helix-like DNA-binding domain superfamily/Winged helix DNA-binding domain"/>
    <property type="match status" value="1"/>
</dbReference>
<evidence type="ECO:0000256" key="1">
    <source>
        <dbReference type="ARBA" id="ARBA00022679"/>
    </source>
</evidence>
<dbReference type="SUPFAM" id="SSF52172">
    <property type="entry name" value="CheY-like"/>
    <property type="match status" value="1"/>
</dbReference>
<dbReference type="InterPro" id="IPR011006">
    <property type="entry name" value="CheY-like_superfamily"/>
</dbReference>
<dbReference type="Gene3D" id="3.30.450.40">
    <property type="match status" value="1"/>
</dbReference>
<keyword evidence="1" id="KW-0808">Transferase</keyword>
<evidence type="ECO:0000256" key="4">
    <source>
        <dbReference type="ARBA" id="ARBA00023163"/>
    </source>
</evidence>
<protein>
    <submittedName>
        <fullName evidence="6">GAF and ANTAR domain-containing protein</fullName>
    </submittedName>
</protein>
<evidence type="ECO:0000256" key="3">
    <source>
        <dbReference type="ARBA" id="ARBA00023015"/>
    </source>
</evidence>
<dbReference type="GO" id="GO:0016301">
    <property type="term" value="F:kinase activity"/>
    <property type="evidence" value="ECO:0007669"/>
    <property type="project" value="UniProtKB-KW"/>
</dbReference>
<accession>A0A939RVE6</accession>
<dbReference type="GO" id="GO:0003723">
    <property type="term" value="F:RNA binding"/>
    <property type="evidence" value="ECO:0007669"/>
    <property type="project" value="InterPro"/>
</dbReference>
<dbReference type="InterPro" id="IPR005561">
    <property type="entry name" value="ANTAR"/>
</dbReference>
<dbReference type="InterPro" id="IPR003018">
    <property type="entry name" value="GAF"/>
</dbReference>
<gene>
    <name evidence="6" type="ORF">J4G33_10950</name>
</gene>
<evidence type="ECO:0000313" key="7">
    <source>
        <dbReference type="Proteomes" id="UP000664209"/>
    </source>
</evidence>
<evidence type="ECO:0000259" key="5">
    <source>
        <dbReference type="PROSITE" id="PS50921"/>
    </source>
</evidence>
<keyword evidence="4" id="KW-0804">Transcription</keyword>
<dbReference type="PROSITE" id="PS50921">
    <property type="entry name" value="ANTAR"/>
    <property type="match status" value="1"/>
</dbReference>
<evidence type="ECO:0000313" key="6">
    <source>
        <dbReference type="EMBL" id="MBO1752320.1"/>
    </source>
</evidence>
<dbReference type="Pfam" id="PF13185">
    <property type="entry name" value="GAF_2"/>
    <property type="match status" value="1"/>
</dbReference>
<dbReference type="Pfam" id="PF03861">
    <property type="entry name" value="ANTAR"/>
    <property type="match status" value="1"/>
</dbReference>
<sequence length="237" mass="25347">MTDVRRSADRVTLAGVFVELASTLVGPYEVSDLAQRLVDRAVDLLDVWAAGLLLLDPGSTPKVLAASTHQAELLELVQVQSGQGPCLAAMDQDDVVVVEDLAAVEQEWPQWVAGARAIGVRQAYGIPLRLQGQTVGALNLFRTGTDGLAAEDVAVARAMADVATVGIIQHRVLDRAESLTTQLQGALHSRIVLEQAKGRLAEREGITVAEAFVELRRRSRETSTPLSVVARALVEEG</sequence>
<dbReference type="InterPro" id="IPR012074">
    <property type="entry name" value="GAF_ANTAR"/>
</dbReference>
<name>A0A939RVE6_9CELL</name>
<keyword evidence="3" id="KW-0805">Transcription regulation</keyword>
<keyword evidence="2" id="KW-0418">Kinase</keyword>
<dbReference type="InterPro" id="IPR036388">
    <property type="entry name" value="WH-like_DNA-bd_sf"/>
</dbReference>
<dbReference type="PIRSF" id="PIRSF036625">
    <property type="entry name" value="GAF_ANTAR"/>
    <property type="match status" value="1"/>
</dbReference>
<proteinExistence type="predicted"/>
<keyword evidence="7" id="KW-1185">Reference proteome</keyword>
<dbReference type="AlphaFoldDB" id="A0A939RVE6"/>
<dbReference type="SMART" id="SM00065">
    <property type="entry name" value="GAF"/>
    <property type="match status" value="1"/>
</dbReference>